<comment type="caution">
    <text evidence="2">The sequence shown here is derived from an EMBL/GenBank/DDBJ whole genome shotgun (WGS) entry which is preliminary data.</text>
</comment>
<dbReference type="AlphaFoldDB" id="A0AAW1P7C6"/>
<dbReference type="Proteomes" id="UP001489004">
    <property type="component" value="Unassembled WGS sequence"/>
</dbReference>
<keyword evidence="3" id="KW-1185">Reference proteome</keyword>
<feature type="compositionally biased region" description="Basic residues" evidence="1">
    <location>
        <begin position="75"/>
        <end position="86"/>
    </location>
</feature>
<organism evidence="2 3">
    <name type="scientific">[Myrmecia] bisecta</name>
    <dbReference type="NCBI Taxonomy" id="41462"/>
    <lineage>
        <taxon>Eukaryota</taxon>
        <taxon>Viridiplantae</taxon>
        <taxon>Chlorophyta</taxon>
        <taxon>core chlorophytes</taxon>
        <taxon>Trebouxiophyceae</taxon>
        <taxon>Trebouxiales</taxon>
        <taxon>Trebouxiaceae</taxon>
        <taxon>Myrmecia</taxon>
    </lineage>
</organism>
<feature type="region of interest" description="Disordered" evidence="1">
    <location>
        <begin position="65"/>
        <end position="94"/>
    </location>
</feature>
<sequence>MDPIVKGAASGYASGCETSAVMLFALSRYVRANAIKSEEKKDQLWYPRLSSCCSATECGCRGTDPSGAHAERHPHNTTRRARRCCHKSSERVAI</sequence>
<gene>
    <name evidence="2" type="ORF">WJX72_010846</name>
</gene>
<evidence type="ECO:0000313" key="2">
    <source>
        <dbReference type="EMBL" id="KAK9804394.1"/>
    </source>
</evidence>
<evidence type="ECO:0000313" key="3">
    <source>
        <dbReference type="Proteomes" id="UP001489004"/>
    </source>
</evidence>
<proteinExistence type="predicted"/>
<name>A0AAW1P7C6_9CHLO</name>
<reference evidence="2 3" key="1">
    <citation type="journal article" date="2024" name="Nat. Commun.">
        <title>Phylogenomics reveals the evolutionary origins of lichenization in chlorophyte algae.</title>
        <authorList>
            <person name="Puginier C."/>
            <person name="Libourel C."/>
            <person name="Otte J."/>
            <person name="Skaloud P."/>
            <person name="Haon M."/>
            <person name="Grisel S."/>
            <person name="Petersen M."/>
            <person name="Berrin J.G."/>
            <person name="Delaux P.M."/>
            <person name="Dal Grande F."/>
            <person name="Keller J."/>
        </authorList>
    </citation>
    <scope>NUCLEOTIDE SEQUENCE [LARGE SCALE GENOMIC DNA]</scope>
    <source>
        <strain evidence="2 3">SAG 2043</strain>
    </source>
</reference>
<evidence type="ECO:0000256" key="1">
    <source>
        <dbReference type="SAM" id="MobiDB-lite"/>
    </source>
</evidence>
<protein>
    <submittedName>
        <fullName evidence="2">Uncharacterized protein</fullName>
    </submittedName>
</protein>
<dbReference type="EMBL" id="JALJOR010000018">
    <property type="protein sequence ID" value="KAK9804394.1"/>
    <property type="molecule type" value="Genomic_DNA"/>
</dbReference>
<accession>A0AAW1P7C6</accession>